<reference evidence="1" key="2">
    <citation type="submission" date="2025-09" db="UniProtKB">
        <authorList>
            <consortium name="EnsemblPlants"/>
        </authorList>
    </citation>
    <scope>IDENTIFICATION</scope>
</reference>
<keyword evidence="2" id="KW-1185">Reference proteome</keyword>
<organism evidence="1 2">
    <name type="scientific">Avena sativa</name>
    <name type="common">Oat</name>
    <dbReference type="NCBI Taxonomy" id="4498"/>
    <lineage>
        <taxon>Eukaryota</taxon>
        <taxon>Viridiplantae</taxon>
        <taxon>Streptophyta</taxon>
        <taxon>Embryophyta</taxon>
        <taxon>Tracheophyta</taxon>
        <taxon>Spermatophyta</taxon>
        <taxon>Magnoliopsida</taxon>
        <taxon>Liliopsida</taxon>
        <taxon>Poales</taxon>
        <taxon>Poaceae</taxon>
        <taxon>BOP clade</taxon>
        <taxon>Pooideae</taxon>
        <taxon>Poodae</taxon>
        <taxon>Poeae</taxon>
        <taxon>Poeae Chloroplast Group 1 (Aveneae type)</taxon>
        <taxon>Aveninae</taxon>
        <taxon>Avena</taxon>
    </lineage>
</organism>
<name>A0ACD5UAU9_AVESA</name>
<sequence length="130" mass="14141">MSAARTRATGRYICSECPRLPAPPTEPLVEESSSAPRISKPKPINDHMALDCRASQPPPTACVPATGYDEAARRRPGVPPTEGGDMLMMQGSAMTMDVPLLWNDEGRMKRELVAWAKAVASMAIRESMRC</sequence>
<protein>
    <submittedName>
        <fullName evidence="1">Uncharacterized protein</fullName>
    </submittedName>
</protein>
<evidence type="ECO:0000313" key="2">
    <source>
        <dbReference type="Proteomes" id="UP001732700"/>
    </source>
</evidence>
<accession>A0ACD5UAU9</accession>
<reference evidence="1" key="1">
    <citation type="submission" date="2021-05" db="EMBL/GenBank/DDBJ databases">
        <authorList>
            <person name="Scholz U."/>
            <person name="Mascher M."/>
            <person name="Fiebig A."/>
        </authorList>
    </citation>
    <scope>NUCLEOTIDE SEQUENCE [LARGE SCALE GENOMIC DNA]</scope>
</reference>
<dbReference type="Proteomes" id="UP001732700">
    <property type="component" value="Chromosome 2A"/>
</dbReference>
<evidence type="ECO:0000313" key="1">
    <source>
        <dbReference type="EnsemblPlants" id="AVESA.00010b.r2.2AG0224320.1.CDS.1"/>
    </source>
</evidence>
<proteinExistence type="predicted"/>
<dbReference type="EnsemblPlants" id="AVESA.00010b.r2.2AG0224320.1">
    <property type="protein sequence ID" value="AVESA.00010b.r2.2AG0224320.1.CDS.1"/>
    <property type="gene ID" value="AVESA.00010b.r2.2AG0224320"/>
</dbReference>